<organism evidence="1 2">
    <name type="scientific">Dufourea novaeangliae</name>
    <name type="common">Sweat bee</name>
    <dbReference type="NCBI Taxonomy" id="178035"/>
    <lineage>
        <taxon>Eukaryota</taxon>
        <taxon>Metazoa</taxon>
        <taxon>Ecdysozoa</taxon>
        <taxon>Arthropoda</taxon>
        <taxon>Hexapoda</taxon>
        <taxon>Insecta</taxon>
        <taxon>Pterygota</taxon>
        <taxon>Neoptera</taxon>
        <taxon>Endopterygota</taxon>
        <taxon>Hymenoptera</taxon>
        <taxon>Apocrita</taxon>
        <taxon>Aculeata</taxon>
        <taxon>Apoidea</taxon>
        <taxon>Anthophila</taxon>
        <taxon>Halictidae</taxon>
        <taxon>Rophitinae</taxon>
        <taxon>Dufourea</taxon>
    </lineage>
</organism>
<protein>
    <submittedName>
        <fullName evidence="1">Uncharacterized protein</fullName>
    </submittedName>
</protein>
<accession>A0A154PFU4</accession>
<reference evidence="1 2" key="1">
    <citation type="submission" date="2015-07" db="EMBL/GenBank/DDBJ databases">
        <title>The genome of Dufourea novaeangliae.</title>
        <authorList>
            <person name="Pan H."/>
            <person name="Kapheim K."/>
        </authorList>
    </citation>
    <scope>NUCLEOTIDE SEQUENCE [LARGE SCALE GENOMIC DNA]</scope>
    <source>
        <strain evidence="1">0120121106</strain>
        <tissue evidence="1">Whole body</tissue>
    </source>
</reference>
<evidence type="ECO:0000313" key="2">
    <source>
        <dbReference type="Proteomes" id="UP000076502"/>
    </source>
</evidence>
<sequence>MPVVENGDERVKAGGSIHDHHYPSSLLGLHIKGGFLQGSTIDVPLVRITRTTTEIVFSWVDIL</sequence>
<dbReference type="Proteomes" id="UP000076502">
    <property type="component" value="Unassembled WGS sequence"/>
</dbReference>
<name>A0A154PFU4_DUFNO</name>
<dbReference type="AlphaFoldDB" id="A0A154PFU4"/>
<keyword evidence="2" id="KW-1185">Reference proteome</keyword>
<evidence type="ECO:0000313" key="1">
    <source>
        <dbReference type="EMBL" id="KZC10188.1"/>
    </source>
</evidence>
<gene>
    <name evidence="1" type="ORF">WN55_01171</name>
</gene>
<dbReference type="EMBL" id="KQ434886">
    <property type="protein sequence ID" value="KZC10188.1"/>
    <property type="molecule type" value="Genomic_DNA"/>
</dbReference>
<proteinExistence type="predicted"/>